<dbReference type="InterPro" id="IPR009000">
    <property type="entry name" value="Transl_B-barrel_sf"/>
</dbReference>
<organism evidence="6 7">
    <name type="scientific">Thelohanellus kitauei</name>
    <name type="common">Myxosporean</name>
    <dbReference type="NCBI Taxonomy" id="669202"/>
    <lineage>
        <taxon>Eukaryota</taxon>
        <taxon>Metazoa</taxon>
        <taxon>Cnidaria</taxon>
        <taxon>Myxozoa</taxon>
        <taxon>Myxosporea</taxon>
        <taxon>Bivalvulida</taxon>
        <taxon>Platysporina</taxon>
        <taxon>Myxobolidae</taxon>
        <taxon>Thelohanellus</taxon>
    </lineage>
</organism>
<dbReference type="OMA" id="VISFACQ"/>
<dbReference type="GO" id="GO:0045727">
    <property type="term" value="P:positive regulation of translation"/>
    <property type="evidence" value="ECO:0007669"/>
    <property type="project" value="TreeGrafter"/>
</dbReference>
<protein>
    <submittedName>
        <fullName evidence="6">Translation factor Guf1, mitochondrial</fullName>
    </submittedName>
</protein>
<dbReference type="PANTHER" id="PTHR43512:SF7">
    <property type="entry name" value="TRANSLATION FACTOR GUF1, MITOCHONDRIAL"/>
    <property type="match status" value="1"/>
</dbReference>
<dbReference type="InterPro" id="IPR006297">
    <property type="entry name" value="EF-4"/>
</dbReference>
<keyword evidence="2" id="KW-0547">Nucleotide-binding</keyword>
<proteinExistence type="inferred from homology"/>
<dbReference type="Gene3D" id="3.30.70.870">
    <property type="entry name" value="Elongation Factor G (Translational Gtpase), domain 3"/>
    <property type="match status" value="1"/>
</dbReference>
<evidence type="ECO:0000256" key="1">
    <source>
        <dbReference type="ARBA" id="ARBA00005454"/>
    </source>
</evidence>
<evidence type="ECO:0000313" key="7">
    <source>
        <dbReference type="Proteomes" id="UP000031668"/>
    </source>
</evidence>
<sequence>MVFDSFFDTARGVICISVVKSGCVKVGDNVFLASDQKKIYKVNEVGFFTPTRIKTDQLIAGHVGYVIMGIKSAHQINIGDTILHISNLNCPTIPRFDTPTPTVFASLYPKNVEDCANLRFAIQKLALNDSSVNISGCSWCKSC</sequence>
<keyword evidence="7" id="KW-1185">Reference proteome</keyword>
<accession>A0A0C2NBY7</accession>
<dbReference type="GO" id="GO:0005739">
    <property type="term" value="C:mitochondrion"/>
    <property type="evidence" value="ECO:0007669"/>
    <property type="project" value="TreeGrafter"/>
</dbReference>
<name>A0A0C2NBY7_THEKT</name>
<evidence type="ECO:0000256" key="2">
    <source>
        <dbReference type="ARBA" id="ARBA00022741"/>
    </source>
</evidence>
<evidence type="ECO:0000313" key="6">
    <source>
        <dbReference type="EMBL" id="KII73870.1"/>
    </source>
</evidence>
<dbReference type="PANTHER" id="PTHR43512">
    <property type="entry name" value="TRANSLATION FACTOR GUF1-RELATED"/>
    <property type="match status" value="1"/>
</dbReference>
<dbReference type="FunFam" id="2.40.30.10:FF:000015">
    <property type="entry name" value="Translation factor GUF1, mitochondrial"/>
    <property type="match status" value="1"/>
</dbReference>
<reference evidence="6 7" key="1">
    <citation type="journal article" date="2014" name="Genome Biol. Evol.">
        <title>The genome of the myxosporean Thelohanellus kitauei shows adaptations to nutrient acquisition within its fish host.</title>
        <authorList>
            <person name="Yang Y."/>
            <person name="Xiong J."/>
            <person name="Zhou Z."/>
            <person name="Huo F."/>
            <person name="Miao W."/>
            <person name="Ran C."/>
            <person name="Liu Y."/>
            <person name="Zhang J."/>
            <person name="Feng J."/>
            <person name="Wang M."/>
            <person name="Wang M."/>
            <person name="Wang L."/>
            <person name="Yao B."/>
        </authorList>
    </citation>
    <scope>NUCLEOTIDE SEQUENCE [LARGE SCALE GENOMIC DNA]</scope>
    <source>
        <strain evidence="6">Wuqing</strain>
    </source>
</reference>
<dbReference type="GO" id="GO:0097177">
    <property type="term" value="F:mitochondrial ribosome binding"/>
    <property type="evidence" value="ECO:0007669"/>
    <property type="project" value="TreeGrafter"/>
</dbReference>
<dbReference type="InterPro" id="IPR004161">
    <property type="entry name" value="EFTu-like_2"/>
</dbReference>
<evidence type="ECO:0000259" key="5">
    <source>
        <dbReference type="Pfam" id="PF03144"/>
    </source>
</evidence>
<keyword evidence="3" id="KW-0378">Hydrolase</keyword>
<feature type="domain" description="Translation elongation factor EFTu-like" evidence="5">
    <location>
        <begin position="12"/>
        <end position="82"/>
    </location>
</feature>
<keyword evidence="4" id="KW-0342">GTP-binding</keyword>
<dbReference type="SUPFAM" id="SSF50447">
    <property type="entry name" value="Translation proteins"/>
    <property type="match status" value="1"/>
</dbReference>
<evidence type="ECO:0000256" key="4">
    <source>
        <dbReference type="ARBA" id="ARBA00023134"/>
    </source>
</evidence>
<gene>
    <name evidence="6" type="ORF">RF11_12106</name>
</gene>
<dbReference type="GO" id="GO:0005525">
    <property type="term" value="F:GTP binding"/>
    <property type="evidence" value="ECO:0007669"/>
    <property type="project" value="UniProtKB-KW"/>
</dbReference>
<dbReference type="Proteomes" id="UP000031668">
    <property type="component" value="Unassembled WGS sequence"/>
</dbReference>
<dbReference type="AlphaFoldDB" id="A0A0C2NBY7"/>
<dbReference type="GO" id="GO:0016787">
    <property type="term" value="F:hydrolase activity"/>
    <property type="evidence" value="ECO:0007669"/>
    <property type="project" value="UniProtKB-KW"/>
</dbReference>
<dbReference type="EMBL" id="JWZT01000636">
    <property type="protein sequence ID" value="KII73870.1"/>
    <property type="molecule type" value="Genomic_DNA"/>
</dbReference>
<dbReference type="Pfam" id="PF03144">
    <property type="entry name" value="GTP_EFTU_D2"/>
    <property type="match status" value="1"/>
</dbReference>
<evidence type="ECO:0000256" key="3">
    <source>
        <dbReference type="ARBA" id="ARBA00022801"/>
    </source>
</evidence>
<comment type="caution">
    <text evidence="6">The sequence shown here is derived from an EMBL/GenBank/DDBJ whole genome shotgun (WGS) entry which is preliminary data.</text>
</comment>
<comment type="similarity">
    <text evidence="1">Belongs to the TRAFAC class translation factor GTPase superfamily. Classic translation factor GTPase family. LepA subfamily.</text>
</comment>
<dbReference type="Gene3D" id="2.40.30.10">
    <property type="entry name" value="Translation factors"/>
    <property type="match status" value="1"/>
</dbReference>
<dbReference type="OrthoDB" id="10044244at2759"/>